<dbReference type="InterPro" id="IPR022637">
    <property type="entry name" value="DNA_polIII_beta_cen"/>
</dbReference>
<dbReference type="GO" id="GO:0003887">
    <property type="term" value="F:DNA-directed DNA polymerase activity"/>
    <property type="evidence" value="ECO:0007669"/>
    <property type="project" value="UniProtKB-UniRule"/>
</dbReference>
<dbReference type="Proteomes" id="UP000178771">
    <property type="component" value="Unassembled WGS sequence"/>
</dbReference>
<comment type="subunit">
    <text evidence="9">Forms a ring-shaped head-to-tail homodimer around DNA.</text>
</comment>
<dbReference type="PANTHER" id="PTHR30478:SF0">
    <property type="entry name" value="BETA SLIDING CLAMP"/>
    <property type="match status" value="1"/>
</dbReference>
<dbReference type="PIRSF" id="PIRSF000804">
    <property type="entry name" value="DNA_pol_III_b"/>
    <property type="match status" value="1"/>
</dbReference>
<keyword evidence="3 9" id="KW-0963">Cytoplasm</keyword>
<evidence type="ECO:0000256" key="7">
    <source>
        <dbReference type="ARBA" id="ARBA00022932"/>
    </source>
</evidence>
<dbReference type="GO" id="GO:0003677">
    <property type="term" value="F:DNA binding"/>
    <property type="evidence" value="ECO:0007669"/>
    <property type="project" value="UniProtKB-UniRule"/>
</dbReference>
<dbReference type="InterPro" id="IPR022634">
    <property type="entry name" value="DNA_polIII_beta_N"/>
</dbReference>
<reference evidence="13 14" key="1">
    <citation type="journal article" date="2016" name="Nat. Commun.">
        <title>Thousands of microbial genomes shed light on interconnected biogeochemical processes in an aquifer system.</title>
        <authorList>
            <person name="Anantharaman K."/>
            <person name="Brown C.T."/>
            <person name="Hug L.A."/>
            <person name="Sharon I."/>
            <person name="Castelle C.J."/>
            <person name="Probst A.J."/>
            <person name="Thomas B.C."/>
            <person name="Singh A."/>
            <person name="Wilkins M.J."/>
            <person name="Karaoz U."/>
            <person name="Brodie E.L."/>
            <person name="Williams K.H."/>
            <person name="Hubbard S.S."/>
            <person name="Banfield J.F."/>
        </authorList>
    </citation>
    <scope>NUCLEOTIDE SEQUENCE [LARGE SCALE GENOMIC DNA]</scope>
</reference>
<proteinExistence type="inferred from homology"/>
<evidence type="ECO:0000256" key="1">
    <source>
        <dbReference type="ARBA" id="ARBA00004496"/>
    </source>
</evidence>
<evidence type="ECO:0000256" key="8">
    <source>
        <dbReference type="ARBA" id="ARBA00023125"/>
    </source>
</evidence>
<feature type="domain" description="DNA polymerase III beta sliding clamp central" evidence="11">
    <location>
        <begin position="128"/>
        <end position="244"/>
    </location>
</feature>
<dbReference type="GO" id="GO:0009360">
    <property type="term" value="C:DNA polymerase III complex"/>
    <property type="evidence" value="ECO:0007669"/>
    <property type="project" value="InterPro"/>
</dbReference>
<evidence type="ECO:0000256" key="9">
    <source>
        <dbReference type="PIRNR" id="PIRNR000804"/>
    </source>
</evidence>
<dbReference type="CDD" id="cd00140">
    <property type="entry name" value="beta_clamp"/>
    <property type="match status" value="1"/>
</dbReference>
<dbReference type="InterPro" id="IPR046938">
    <property type="entry name" value="DNA_clamp_sf"/>
</dbReference>
<evidence type="ECO:0000256" key="5">
    <source>
        <dbReference type="ARBA" id="ARBA00022695"/>
    </source>
</evidence>
<dbReference type="Gene3D" id="3.10.150.10">
    <property type="entry name" value="DNA Polymerase III, subunit A, domain 2"/>
    <property type="match status" value="1"/>
</dbReference>
<keyword evidence="6 9" id="KW-0235">DNA replication</keyword>
<dbReference type="InterPro" id="IPR022635">
    <property type="entry name" value="DNA_polIII_beta_C"/>
</dbReference>
<dbReference type="AlphaFoldDB" id="A0A1F4V3B3"/>
<comment type="similarity">
    <text evidence="2 9">Belongs to the beta sliding clamp family.</text>
</comment>
<name>A0A1F4V3B3_UNCKA</name>
<evidence type="ECO:0000259" key="12">
    <source>
        <dbReference type="Pfam" id="PF02768"/>
    </source>
</evidence>
<keyword evidence="5 9" id="KW-0548">Nucleotidyltransferase</keyword>
<evidence type="ECO:0000259" key="10">
    <source>
        <dbReference type="Pfam" id="PF00712"/>
    </source>
</evidence>
<keyword evidence="7 9" id="KW-0239">DNA-directed DNA polymerase</keyword>
<comment type="function">
    <text evidence="9">Confers DNA tethering and processivity to DNA polymerases and other proteins. Acts as a clamp, forming a ring around DNA (a reaction catalyzed by the clamp-loading complex) which diffuses in an ATP-independent manner freely and bidirectionally along dsDNA. Initially characterized for its ability to contact the catalytic subunit of DNA polymerase III (Pol III), a complex, multichain enzyme responsible for most of the replicative synthesis in bacteria; Pol III exhibits 3'-5' exonuclease proofreading activity. The beta chain is required for initiation of replication as well as for processivity of DNA replication.</text>
</comment>
<evidence type="ECO:0000259" key="11">
    <source>
        <dbReference type="Pfam" id="PF02767"/>
    </source>
</evidence>
<dbReference type="Pfam" id="PF02767">
    <property type="entry name" value="DNA_pol3_beta_2"/>
    <property type="match status" value="1"/>
</dbReference>
<dbReference type="Pfam" id="PF02768">
    <property type="entry name" value="DNA_pol3_beta_3"/>
    <property type="match status" value="1"/>
</dbReference>
<feature type="domain" description="DNA polymerase III beta sliding clamp N-terminal" evidence="10">
    <location>
        <begin position="1"/>
        <end position="118"/>
    </location>
</feature>
<dbReference type="EMBL" id="MEVH01000015">
    <property type="protein sequence ID" value="OGC51704.1"/>
    <property type="molecule type" value="Genomic_DNA"/>
</dbReference>
<dbReference type="NCBIfam" id="TIGR00663">
    <property type="entry name" value="dnan"/>
    <property type="match status" value="1"/>
</dbReference>
<dbReference type="PANTHER" id="PTHR30478">
    <property type="entry name" value="DNA POLYMERASE III SUBUNIT BETA"/>
    <property type="match status" value="1"/>
</dbReference>
<dbReference type="Gene3D" id="3.70.10.10">
    <property type="match status" value="1"/>
</dbReference>
<gene>
    <name evidence="13" type="ORF">A2982_03475</name>
</gene>
<dbReference type="InterPro" id="IPR001001">
    <property type="entry name" value="DNA_polIII_beta"/>
</dbReference>
<feature type="domain" description="DNA polymerase III beta sliding clamp C-terminal" evidence="12">
    <location>
        <begin position="247"/>
        <end position="365"/>
    </location>
</feature>
<evidence type="ECO:0000256" key="6">
    <source>
        <dbReference type="ARBA" id="ARBA00022705"/>
    </source>
</evidence>
<evidence type="ECO:0000313" key="14">
    <source>
        <dbReference type="Proteomes" id="UP000178771"/>
    </source>
</evidence>
<protein>
    <recommendedName>
        <fullName evidence="9">Beta sliding clamp</fullName>
    </recommendedName>
</protein>
<dbReference type="GO" id="GO:0005737">
    <property type="term" value="C:cytoplasm"/>
    <property type="evidence" value="ECO:0007669"/>
    <property type="project" value="UniProtKB-SubCell"/>
</dbReference>
<comment type="caution">
    <text evidence="13">The sequence shown here is derived from an EMBL/GenBank/DDBJ whole genome shotgun (WGS) entry which is preliminary data.</text>
</comment>
<dbReference type="Pfam" id="PF00712">
    <property type="entry name" value="DNA_pol3_beta"/>
    <property type="match status" value="1"/>
</dbReference>
<keyword evidence="4 9" id="KW-0808">Transferase</keyword>
<evidence type="ECO:0000256" key="4">
    <source>
        <dbReference type="ARBA" id="ARBA00022679"/>
    </source>
</evidence>
<organism evidence="13 14">
    <name type="scientific">candidate division WWE3 bacterium RIFCSPLOWO2_01_FULL_39_13</name>
    <dbReference type="NCBI Taxonomy" id="1802624"/>
    <lineage>
        <taxon>Bacteria</taxon>
        <taxon>Katanobacteria</taxon>
    </lineage>
</organism>
<comment type="subcellular location">
    <subcellularLocation>
        <location evidence="1 9">Cytoplasm</location>
    </subcellularLocation>
</comment>
<dbReference type="GO" id="GO:0008408">
    <property type="term" value="F:3'-5' exonuclease activity"/>
    <property type="evidence" value="ECO:0007669"/>
    <property type="project" value="InterPro"/>
</dbReference>
<accession>A0A1F4V3B3</accession>
<evidence type="ECO:0000313" key="13">
    <source>
        <dbReference type="EMBL" id="OGC51704.1"/>
    </source>
</evidence>
<evidence type="ECO:0000256" key="2">
    <source>
        <dbReference type="ARBA" id="ARBA00010752"/>
    </source>
</evidence>
<sequence length="369" mass="40253">MKFTVLKENFFKGLNVVGKAINSRTSMPILSNVLIKTEKGRLSMTASGLQLSITAKIGAKVDSDGAIAVPARLLAEFVSQVSGEKIDAELKGSIFKVNTDKSSASFAGADAGEFPTIDLVDKGLEVELSAKEFTQVLQLVGFTVASDEGRPVLTGIYCKAEGSSIIFAGTDGFRMAEYKMKLGKSVSEKIEFIVPARSFIEVGRAFVTEDEKLTLVVDPERNLVAMKAADMEAHFRIIDGEYPDYQSIIPAEFSSEVHISKSEFENGIKLANIFSRESGNMVKLVVKKGSVESISQPTETGSSSNEMSAEVTGEEVEIAFNAKYLLEFLANATEDDLVFKISEPLKPGLFKFEGKDHYLYIVMPMKANW</sequence>
<dbReference type="STRING" id="1802624.A2982_03475"/>
<dbReference type="GO" id="GO:0006271">
    <property type="term" value="P:DNA strand elongation involved in DNA replication"/>
    <property type="evidence" value="ECO:0007669"/>
    <property type="project" value="TreeGrafter"/>
</dbReference>
<dbReference type="SUPFAM" id="SSF55979">
    <property type="entry name" value="DNA clamp"/>
    <property type="match status" value="3"/>
</dbReference>
<keyword evidence="8" id="KW-0238">DNA-binding</keyword>
<dbReference type="SMART" id="SM00480">
    <property type="entry name" value="POL3Bc"/>
    <property type="match status" value="1"/>
</dbReference>
<evidence type="ECO:0000256" key="3">
    <source>
        <dbReference type="ARBA" id="ARBA00022490"/>
    </source>
</evidence>